<name>A0ABU6BJ48_9BACL</name>
<protein>
    <submittedName>
        <fullName evidence="1">Uncharacterized protein</fullName>
    </submittedName>
</protein>
<organism evidence="1 2">
    <name type="scientific">Geobacillus icigianus</name>
    <dbReference type="NCBI Taxonomy" id="1430331"/>
    <lineage>
        <taxon>Bacteria</taxon>
        <taxon>Bacillati</taxon>
        <taxon>Bacillota</taxon>
        <taxon>Bacilli</taxon>
        <taxon>Bacillales</taxon>
        <taxon>Anoxybacillaceae</taxon>
        <taxon>Geobacillus</taxon>
    </lineage>
</organism>
<keyword evidence="2" id="KW-1185">Reference proteome</keyword>
<comment type="caution">
    <text evidence="1">The sequence shown here is derived from an EMBL/GenBank/DDBJ whole genome shotgun (WGS) entry which is preliminary data.</text>
</comment>
<dbReference type="Proteomes" id="UP000029267">
    <property type="component" value="Unassembled WGS sequence"/>
</dbReference>
<gene>
    <name evidence="1" type="ORF">EP10_002846</name>
</gene>
<dbReference type="EMBL" id="JPYA02000004">
    <property type="protein sequence ID" value="MEB3751974.1"/>
    <property type="molecule type" value="Genomic_DNA"/>
</dbReference>
<accession>A0ABU6BJ48</accession>
<evidence type="ECO:0000313" key="2">
    <source>
        <dbReference type="Proteomes" id="UP000029267"/>
    </source>
</evidence>
<proteinExistence type="predicted"/>
<evidence type="ECO:0000313" key="1">
    <source>
        <dbReference type="EMBL" id="MEB3751974.1"/>
    </source>
</evidence>
<sequence length="88" mass="10817">MSPFLFSCQFMLANLLIYSRIKEIMKFVEWSKAAKVDEDQPDYRFWLEHPKAKDRLFNYNIWFKENHTMIFDKKQENTGLFLPSMKWN</sequence>
<reference evidence="1 2" key="1">
    <citation type="journal article" date="2014" name="Genome Announc.">
        <title>Draft Genome Sequence of Geobacillus icigianus Strain G1w1T Isolated from Hot Springs in the Valley of Geysers, Kamchatka (Russian Federation).</title>
        <authorList>
            <person name="Bryanskaya A.V."/>
            <person name="Rozanov A.S."/>
            <person name="Logacheva M.D."/>
            <person name="Kotenko A.V."/>
            <person name="Peltek S.E."/>
        </authorList>
    </citation>
    <scope>NUCLEOTIDE SEQUENCE [LARGE SCALE GENOMIC DNA]</scope>
    <source>
        <strain evidence="1 2">G1w1</strain>
    </source>
</reference>